<dbReference type="Pfam" id="PF00005">
    <property type="entry name" value="ABC_tran"/>
    <property type="match status" value="1"/>
</dbReference>
<dbReference type="GO" id="GO:0005524">
    <property type="term" value="F:ATP binding"/>
    <property type="evidence" value="ECO:0007669"/>
    <property type="project" value="UniProtKB-KW"/>
</dbReference>
<keyword evidence="10" id="KW-1185">Reference proteome</keyword>
<feature type="domain" description="ABC transporter" evidence="8">
    <location>
        <begin position="3"/>
        <end position="225"/>
    </location>
</feature>
<evidence type="ECO:0000313" key="10">
    <source>
        <dbReference type="Proteomes" id="UP000555828"/>
    </source>
</evidence>
<comment type="subcellular location">
    <subcellularLocation>
        <location evidence="1">Cell membrane</location>
        <topology evidence="1">Peripheral membrane protein</topology>
    </subcellularLocation>
</comment>
<dbReference type="GO" id="GO:0042626">
    <property type="term" value="F:ATPase-coupled transmembrane transporter activity"/>
    <property type="evidence" value="ECO:0007669"/>
    <property type="project" value="TreeGrafter"/>
</dbReference>
<dbReference type="Gene3D" id="3.40.50.300">
    <property type="entry name" value="P-loop containing nucleotide triphosphate hydrolases"/>
    <property type="match status" value="1"/>
</dbReference>
<dbReference type="GO" id="GO:0016887">
    <property type="term" value="F:ATP hydrolysis activity"/>
    <property type="evidence" value="ECO:0007669"/>
    <property type="project" value="InterPro"/>
</dbReference>
<keyword evidence="6" id="KW-1278">Translocase</keyword>
<dbReference type="PROSITE" id="PS50893">
    <property type="entry name" value="ABC_TRANSPORTER_2"/>
    <property type="match status" value="1"/>
</dbReference>
<dbReference type="GO" id="GO:0043190">
    <property type="term" value="C:ATP-binding cassette (ABC) transporter complex"/>
    <property type="evidence" value="ECO:0007669"/>
    <property type="project" value="TreeGrafter"/>
</dbReference>
<evidence type="ECO:0000259" key="8">
    <source>
        <dbReference type="PROSITE" id="PS50893"/>
    </source>
</evidence>
<dbReference type="InterPro" id="IPR003593">
    <property type="entry name" value="AAA+_ATPase"/>
</dbReference>
<evidence type="ECO:0000256" key="4">
    <source>
        <dbReference type="ARBA" id="ARBA00022741"/>
    </source>
</evidence>
<sequence>MTLELKNVNYIYNYKTVFQKHVLKDINFRINDNEIIFIIGKSGSGKTTLLYLLDFLLKPTFGEIVVDGEDPYTNPHKFRKKIGFAFQFPEKQFFSETVEDEIMFSIKNFELENPKERLDEIKELMKLEDDLLKKSPFQLSGGQQRKVALASAIAHDPELLILDEPTVSLDYKSEKSLIEFLKLWVSKNDKSLIIVTHDLEKFSDFKGKIFEIVDGRLFPVNRGELF</sequence>
<dbReference type="AlphaFoldDB" id="A0A841GPG5"/>
<dbReference type="Proteomes" id="UP000555828">
    <property type="component" value="Unassembled WGS sequence"/>
</dbReference>
<reference evidence="9 10" key="1">
    <citation type="submission" date="2020-08" db="EMBL/GenBank/DDBJ databases">
        <title>Genomic Encyclopedia of Type Strains, Phase IV (KMG-IV): sequencing the most valuable type-strain genomes for metagenomic binning, comparative biology and taxonomic classification.</title>
        <authorList>
            <person name="Goeker M."/>
        </authorList>
    </citation>
    <scope>NUCLEOTIDE SEQUENCE [LARGE SCALE GENOMIC DNA]</scope>
    <source>
        <strain evidence="9 10">DSM 13481</strain>
    </source>
</reference>
<organism evidence="9 10">
    <name type="scientific">Thermosipho japonicus</name>
    <dbReference type="NCBI Taxonomy" id="90323"/>
    <lineage>
        <taxon>Bacteria</taxon>
        <taxon>Thermotogati</taxon>
        <taxon>Thermotogota</taxon>
        <taxon>Thermotogae</taxon>
        <taxon>Thermotogales</taxon>
        <taxon>Fervidobacteriaceae</taxon>
        <taxon>Thermosipho</taxon>
    </lineage>
</organism>
<evidence type="ECO:0000256" key="6">
    <source>
        <dbReference type="ARBA" id="ARBA00022967"/>
    </source>
</evidence>
<dbReference type="InterPro" id="IPR015856">
    <property type="entry name" value="ABC_transpr_CbiO/EcfA_su"/>
</dbReference>
<dbReference type="PANTHER" id="PTHR43553">
    <property type="entry name" value="HEAVY METAL TRANSPORTER"/>
    <property type="match status" value="1"/>
</dbReference>
<keyword evidence="5 9" id="KW-0067">ATP-binding</keyword>
<dbReference type="RefSeq" id="WP_184619701.1">
    <property type="nucleotide sequence ID" value="NZ_JACHEX010000004.1"/>
</dbReference>
<proteinExistence type="predicted"/>
<keyword evidence="2" id="KW-0813">Transport</keyword>
<accession>A0A841GPG5</accession>
<name>A0A841GPG5_9BACT</name>
<evidence type="ECO:0000256" key="7">
    <source>
        <dbReference type="ARBA" id="ARBA00023136"/>
    </source>
</evidence>
<comment type="caution">
    <text evidence="9">The sequence shown here is derived from an EMBL/GenBank/DDBJ whole genome shotgun (WGS) entry which is preliminary data.</text>
</comment>
<keyword evidence="4" id="KW-0547">Nucleotide-binding</keyword>
<dbReference type="SMART" id="SM00382">
    <property type="entry name" value="AAA"/>
    <property type="match status" value="1"/>
</dbReference>
<keyword evidence="9" id="KW-0378">Hydrolase</keyword>
<dbReference type="SUPFAM" id="SSF52540">
    <property type="entry name" value="P-loop containing nucleoside triphosphate hydrolases"/>
    <property type="match status" value="1"/>
</dbReference>
<evidence type="ECO:0000256" key="2">
    <source>
        <dbReference type="ARBA" id="ARBA00022448"/>
    </source>
</evidence>
<dbReference type="CDD" id="cd03225">
    <property type="entry name" value="ABC_cobalt_CbiO_domain1"/>
    <property type="match status" value="1"/>
</dbReference>
<protein>
    <submittedName>
        <fullName evidence="9">Energy-coupling factor transport system ATP-binding protein</fullName>
        <ecNumber evidence="9">3.6.3.-</ecNumber>
    </submittedName>
</protein>
<dbReference type="EMBL" id="JACHEX010000004">
    <property type="protein sequence ID" value="MBB6063104.1"/>
    <property type="molecule type" value="Genomic_DNA"/>
</dbReference>
<dbReference type="InterPro" id="IPR027417">
    <property type="entry name" value="P-loop_NTPase"/>
</dbReference>
<dbReference type="InterPro" id="IPR003439">
    <property type="entry name" value="ABC_transporter-like_ATP-bd"/>
</dbReference>
<evidence type="ECO:0000256" key="1">
    <source>
        <dbReference type="ARBA" id="ARBA00004202"/>
    </source>
</evidence>
<evidence type="ECO:0000256" key="5">
    <source>
        <dbReference type="ARBA" id="ARBA00022840"/>
    </source>
</evidence>
<dbReference type="PANTHER" id="PTHR43553:SF27">
    <property type="entry name" value="ENERGY-COUPLING FACTOR TRANSPORTER ATP-BINDING PROTEIN ECFA2"/>
    <property type="match status" value="1"/>
</dbReference>
<dbReference type="EC" id="3.6.3.-" evidence="9"/>
<dbReference type="InterPro" id="IPR017871">
    <property type="entry name" value="ABC_transporter-like_CS"/>
</dbReference>
<keyword evidence="3" id="KW-1003">Cell membrane</keyword>
<evidence type="ECO:0000313" key="9">
    <source>
        <dbReference type="EMBL" id="MBB6063104.1"/>
    </source>
</evidence>
<dbReference type="PROSITE" id="PS00211">
    <property type="entry name" value="ABC_TRANSPORTER_1"/>
    <property type="match status" value="1"/>
</dbReference>
<evidence type="ECO:0000256" key="3">
    <source>
        <dbReference type="ARBA" id="ARBA00022475"/>
    </source>
</evidence>
<gene>
    <name evidence="9" type="ORF">HNP65_001567</name>
</gene>
<keyword evidence="7" id="KW-0472">Membrane</keyword>
<dbReference type="InterPro" id="IPR050095">
    <property type="entry name" value="ECF_ABC_transporter_ATP-bd"/>
</dbReference>